<accession>A0A4Y7RD65</accession>
<dbReference type="Proteomes" id="UP000298324">
    <property type="component" value="Unassembled WGS sequence"/>
</dbReference>
<gene>
    <name evidence="5" type="primary">cdhR</name>
    <name evidence="5" type="ORF">Psch_00215</name>
</gene>
<dbReference type="InterPro" id="IPR018060">
    <property type="entry name" value="HTH_AraC"/>
</dbReference>
<dbReference type="PROSITE" id="PS01124">
    <property type="entry name" value="HTH_ARAC_FAMILY_2"/>
    <property type="match status" value="1"/>
</dbReference>
<protein>
    <submittedName>
        <fullName evidence="5">HTH-type transcriptional regulator CdhR</fullName>
    </submittedName>
</protein>
<keyword evidence="3" id="KW-0804">Transcription</keyword>
<evidence type="ECO:0000313" key="5">
    <source>
        <dbReference type="EMBL" id="TEB06683.1"/>
    </source>
</evidence>
<dbReference type="EMBL" id="QFGA01000001">
    <property type="protein sequence ID" value="TEB06683.1"/>
    <property type="molecule type" value="Genomic_DNA"/>
</dbReference>
<dbReference type="RefSeq" id="WP_190238857.1">
    <property type="nucleotide sequence ID" value="NZ_QFGA01000001.1"/>
</dbReference>
<dbReference type="GO" id="GO:0003700">
    <property type="term" value="F:DNA-binding transcription factor activity"/>
    <property type="evidence" value="ECO:0007669"/>
    <property type="project" value="InterPro"/>
</dbReference>
<evidence type="ECO:0000259" key="4">
    <source>
        <dbReference type="PROSITE" id="PS01124"/>
    </source>
</evidence>
<dbReference type="Gene3D" id="3.30.450.20">
    <property type="entry name" value="PAS domain"/>
    <property type="match status" value="1"/>
</dbReference>
<organism evidence="5 6">
    <name type="scientific">Pelotomaculum schinkii</name>
    <dbReference type="NCBI Taxonomy" id="78350"/>
    <lineage>
        <taxon>Bacteria</taxon>
        <taxon>Bacillati</taxon>
        <taxon>Bacillota</taxon>
        <taxon>Clostridia</taxon>
        <taxon>Eubacteriales</taxon>
        <taxon>Desulfotomaculaceae</taxon>
        <taxon>Pelotomaculum</taxon>
    </lineage>
</organism>
<name>A0A4Y7RD65_9FIRM</name>
<reference evidence="5 6" key="1">
    <citation type="journal article" date="2018" name="Environ. Microbiol.">
        <title>Novel energy conservation strategies and behaviour of Pelotomaculum schinkii driving syntrophic propionate catabolism.</title>
        <authorList>
            <person name="Hidalgo-Ahumada C.A.P."/>
            <person name="Nobu M.K."/>
            <person name="Narihiro T."/>
            <person name="Tamaki H."/>
            <person name="Liu W.T."/>
            <person name="Kamagata Y."/>
            <person name="Stams A.J.M."/>
            <person name="Imachi H."/>
            <person name="Sousa D.Z."/>
        </authorList>
    </citation>
    <scope>NUCLEOTIDE SEQUENCE [LARGE SCALE GENOMIC DNA]</scope>
    <source>
        <strain evidence="5 6">HH</strain>
    </source>
</reference>
<dbReference type="InterPro" id="IPR009057">
    <property type="entry name" value="Homeodomain-like_sf"/>
</dbReference>
<keyword evidence="1" id="KW-0805">Transcription regulation</keyword>
<evidence type="ECO:0000313" key="6">
    <source>
        <dbReference type="Proteomes" id="UP000298324"/>
    </source>
</evidence>
<dbReference type="PANTHER" id="PTHR43280">
    <property type="entry name" value="ARAC-FAMILY TRANSCRIPTIONAL REGULATOR"/>
    <property type="match status" value="1"/>
</dbReference>
<dbReference type="PANTHER" id="PTHR43280:SF2">
    <property type="entry name" value="HTH-TYPE TRANSCRIPTIONAL REGULATOR EXSA"/>
    <property type="match status" value="1"/>
</dbReference>
<proteinExistence type="predicted"/>
<dbReference type="Pfam" id="PF12833">
    <property type="entry name" value="HTH_18"/>
    <property type="match status" value="1"/>
</dbReference>
<sequence>MKDQVEDAQRSLAKSFQSLLEEQELLAKVIEFFPYPIQIFSLDGTARMINKAALEMIGIKSVESHVGKYNVFEDPIVRGLGVMDQVRQVLTGKTVYLTDFNAPYQDMIRYFNVEDRDIQTISSDITCFSIETHWQEPFDANETAKAACLSKAHFTKLFKKHTGITPHEYYIDYKIGKLKEKLLDTNLSIAQAFAACNMDYNGHSARLFREKVGVSPSVYRKMSE</sequence>
<evidence type="ECO:0000256" key="1">
    <source>
        <dbReference type="ARBA" id="ARBA00023015"/>
    </source>
</evidence>
<dbReference type="InterPro" id="IPR035965">
    <property type="entry name" value="PAS-like_dom_sf"/>
</dbReference>
<feature type="domain" description="HTH araC/xylS-type" evidence="4">
    <location>
        <begin position="124"/>
        <end position="222"/>
    </location>
</feature>
<keyword evidence="6" id="KW-1185">Reference proteome</keyword>
<dbReference type="Gene3D" id="1.10.10.60">
    <property type="entry name" value="Homeodomain-like"/>
    <property type="match status" value="2"/>
</dbReference>
<keyword evidence="2" id="KW-0238">DNA-binding</keyword>
<dbReference type="SMART" id="SM00342">
    <property type="entry name" value="HTH_ARAC"/>
    <property type="match status" value="1"/>
</dbReference>
<evidence type="ECO:0000256" key="3">
    <source>
        <dbReference type="ARBA" id="ARBA00023163"/>
    </source>
</evidence>
<dbReference type="GO" id="GO:0043565">
    <property type="term" value="F:sequence-specific DNA binding"/>
    <property type="evidence" value="ECO:0007669"/>
    <property type="project" value="InterPro"/>
</dbReference>
<dbReference type="AlphaFoldDB" id="A0A4Y7RD65"/>
<dbReference type="SUPFAM" id="SSF55785">
    <property type="entry name" value="PYP-like sensor domain (PAS domain)"/>
    <property type="match status" value="1"/>
</dbReference>
<dbReference type="SUPFAM" id="SSF46689">
    <property type="entry name" value="Homeodomain-like"/>
    <property type="match status" value="1"/>
</dbReference>
<comment type="caution">
    <text evidence="5">The sequence shown here is derived from an EMBL/GenBank/DDBJ whole genome shotgun (WGS) entry which is preliminary data.</text>
</comment>
<evidence type="ECO:0000256" key="2">
    <source>
        <dbReference type="ARBA" id="ARBA00023125"/>
    </source>
</evidence>